<evidence type="ECO:0000313" key="3">
    <source>
        <dbReference type="Proteomes" id="UP001283361"/>
    </source>
</evidence>
<proteinExistence type="predicted"/>
<comment type="caution">
    <text evidence="2">The sequence shown here is derived from an EMBL/GenBank/DDBJ whole genome shotgun (WGS) entry which is preliminary data.</text>
</comment>
<evidence type="ECO:0000256" key="1">
    <source>
        <dbReference type="SAM" id="MobiDB-lite"/>
    </source>
</evidence>
<feature type="region of interest" description="Disordered" evidence="1">
    <location>
        <begin position="62"/>
        <end position="83"/>
    </location>
</feature>
<name>A0AAE1ADC9_9GAST</name>
<gene>
    <name evidence="2" type="ORF">RRG08_048676</name>
</gene>
<dbReference type="EMBL" id="JAWDGP010002127">
    <property type="protein sequence ID" value="KAK3785542.1"/>
    <property type="molecule type" value="Genomic_DNA"/>
</dbReference>
<organism evidence="2 3">
    <name type="scientific">Elysia crispata</name>
    <name type="common">lettuce slug</name>
    <dbReference type="NCBI Taxonomy" id="231223"/>
    <lineage>
        <taxon>Eukaryota</taxon>
        <taxon>Metazoa</taxon>
        <taxon>Spiralia</taxon>
        <taxon>Lophotrochozoa</taxon>
        <taxon>Mollusca</taxon>
        <taxon>Gastropoda</taxon>
        <taxon>Heterobranchia</taxon>
        <taxon>Euthyneura</taxon>
        <taxon>Panpulmonata</taxon>
        <taxon>Sacoglossa</taxon>
        <taxon>Placobranchoidea</taxon>
        <taxon>Plakobranchidae</taxon>
        <taxon>Elysia</taxon>
    </lineage>
</organism>
<protein>
    <submittedName>
        <fullName evidence="2">Uncharacterized protein</fullName>
    </submittedName>
</protein>
<reference evidence="2" key="1">
    <citation type="journal article" date="2023" name="G3 (Bethesda)">
        <title>A reference genome for the long-term kleptoplast-retaining sea slug Elysia crispata morphotype clarki.</title>
        <authorList>
            <person name="Eastman K.E."/>
            <person name="Pendleton A.L."/>
            <person name="Shaikh M.A."/>
            <person name="Suttiyut T."/>
            <person name="Ogas R."/>
            <person name="Tomko P."/>
            <person name="Gavelis G."/>
            <person name="Widhalm J.R."/>
            <person name="Wisecaver J.H."/>
        </authorList>
    </citation>
    <scope>NUCLEOTIDE SEQUENCE</scope>
    <source>
        <strain evidence="2">ECLA1</strain>
    </source>
</reference>
<evidence type="ECO:0000313" key="2">
    <source>
        <dbReference type="EMBL" id="KAK3785542.1"/>
    </source>
</evidence>
<keyword evidence="3" id="KW-1185">Reference proteome</keyword>
<accession>A0AAE1ADC9</accession>
<dbReference type="AlphaFoldDB" id="A0AAE1ADC9"/>
<dbReference type="Proteomes" id="UP001283361">
    <property type="component" value="Unassembled WGS sequence"/>
</dbReference>
<sequence length="117" mass="13154">MDLRGVSVSDLIFHCHRPGSKYFKGAECRVLSGGVIVTEIGGTVTANVILIDYWQWRSRGSEREGRAAEGEKKDGGNSGKNYRRLEGEMETEIGAWRKVFVKWLTMKAHNKVSSYSE</sequence>
<feature type="compositionally biased region" description="Basic and acidic residues" evidence="1">
    <location>
        <begin position="62"/>
        <end position="75"/>
    </location>
</feature>